<dbReference type="InParanoid" id="A0A1I2CAI2"/>
<evidence type="ECO:0000313" key="1">
    <source>
        <dbReference type="EMBL" id="SFE65326.1"/>
    </source>
</evidence>
<sequence>MVRLKLNSFIVSIEPSSYFNSTMVRLKQDNDIKQLAEEIFQFHYGSIEAPTGLG</sequence>
<dbReference type="EMBL" id="FONA01000015">
    <property type="protein sequence ID" value="SFE65326.1"/>
    <property type="molecule type" value="Genomic_DNA"/>
</dbReference>
<gene>
    <name evidence="1" type="ORF">SAMN05444380_11579</name>
</gene>
<proteinExistence type="predicted"/>
<organism evidence="1 2">
    <name type="scientific">Thermophagus xiamenensis</name>
    <dbReference type="NCBI Taxonomy" id="385682"/>
    <lineage>
        <taxon>Bacteria</taxon>
        <taxon>Pseudomonadati</taxon>
        <taxon>Bacteroidota</taxon>
        <taxon>Bacteroidia</taxon>
        <taxon>Marinilabiliales</taxon>
        <taxon>Marinilabiliaceae</taxon>
        <taxon>Thermophagus</taxon>
    </lineage>
</organism>
<dbReference type="AlphaFoldDB" id="A0A1I2CAI2"/>
<accession>A0A1I2CAI2</accession>
<protein>
    <submittedName>
        <fullName evidence="1">Uncharacterized protein</fullName>
    </submittedName>
</protein>
<reference evidence="1 2" key="1">
    <citation type="submission" date="2016-10" db="EMBL/GenBank/DDBJ databases">
        <authorList>
            <person name="de Groot N.N."/>
        </authorList>
    </citation>
    <scope>NUCLEOTIDE SEQUENCE [LARGE SCALE GENOMIC DNA]</scope>
    <source>
        <strain evidence="1 2">DSM 19012</strain>
    </source>
</reference>
<name>A0A1I2CAI2_9BACT</name>
<keyword evidence="2" id="KW-1185">Reference proteome</keyword>
<dbReference type="Proteomes" id="UP000181976">
    <property type="component" value="Unassembled WGS sequence"/>
</dbReference>
<evidence type="ECO:0000313" key="2">
    <source>
        <dbReference type="Proteomes" id="UP000181976"/>
    </source>
</evidence>